<feature type="compositionally biased region" description="Acidic residues" evidence="5">
    <location>
        <begin position="73"/>
        <end position="83"/>
    </location>
</feature>
<evidence type="ECO:0000259" key="6">
    <source>
        <dbReference type="PROSITE" id="PS51360"/>
    </source>
</evidence>
<feature type="region of interest" description="Disordered" evidence="5">
    <location>
        <begin position="48"/>
        <end position="104"/>
    </location>
</feature>
<dbReference type="GO" id="GO:0016593">
    <property type="term" value="C:Cdc73/Paf1 complex"/>
    <property type="evidence" value="ECO:0007669"/>
    <property type="project" value="TreeGrafter"/>
</dbReference>
<dbReference type="InterPro" id="IPR036128">
    <property type="entry name" value="Plus3-like_sf"/>
</dbReference>
<name>A0A6G1JHU2_9PLEO</name>
<dbReference type="Pfam" id="PF03126">
    <property type="entry name" value="Plus-3"/>
    <property type="match status" value="1"/>
</dbReference>
<dbReference type="SUPFAM" id="SSF159042">
    <property type="entry name" value="Plus3-like"/>
    <property type="match status" value="1"/>
</dbReference>
<dbReference type="PROSITE" id="PS51360">
    <property type="entry name" value="PLUS3"/>
    <property type="match status" value="1"/>
</dbReference>
<keyword evidence="8" id="KW-1185">Reference proteome</keyword>
<dbReference type="GO" id="GO:1990269">
    <property type="term" value="F:RNA polymerase II C-terminal domain phosphoserine binding"/>
    <property type="evidence" value="ECO:0007669"/>
    <property type="project" value="TreeGrafter"/>
</dbReference>
<dbReference type="PANTHER" id="PTHR13115">
    <property type="entry name" value="RNA POLYMERASE-ASSOCIATED PROTEIN RTF1 HOMOLOG"/>
    <property type="match status" value="1"/>
</dbReference>
<dbReference type="FunFam" id="3.90.70.200:FF:000005">
    <property type="entry name" value="Related to Pol II transcription elongation factor"/>
    <property type="match status" value="1"/>
</dbReference>
<accession>A0A6G1JHU2</accession>
<feature type="region of interest" description="Disordered" evidence="5">
    <location>
        <begin position="431"/>
        <end position="523"/>
    </location>
</feature>
<protein>
    <submittedName>
        <fullName evidence="7">Plus-3-domain-containing protein</fullName>
    </submittedName>
</protein>
<reference evidence="7" key="1">
    <citation type="journal article" date="2020" name="Stud. Mycol.">
        <title>101 Dothideomycetes genomes: a test case for predicting lifestyles and emergence of pathogens.</title>
        <authorList>
            <person name="Haridas S."/>
            <person name="Albert R."/>
            <person name="Binder M."/>
            <person name="Bloem J."/>
            <person name="Labutti K."/>
            <person name="Salamov A."/>
            <person name="Andreopoulos B."/>
            <person name="Baker S."/>
            <person name="Barry K."/>
            <person name="Bills G."/>
            <person name="Bluhm B."/>
            <person name="Cannon C."/>
            <person name="Castanera R."/>
            <person name="Culley D."/>
            <person name="Daum C."/>
            <person name="Ezra D."/>
            <person name="Gonzalez J."/>
            <person name="Henrissat B."/>
            <person name="Kuo A."/>
            <person name="Liang C."/>
            <person name="Lipzen A."/>
            <person name="Lutzoni F."/>
            <person name="Magnuson J."/>
            <person name="Mondo S."/>
            <person name="Nolan M."/>
            <person name="Ohm R."/>
            <person name="Pangilinan J."/>
            <person name="Park H.-J."/>
            <person name="Ramirez L."/>
            <person name="Alfaro M."/>
            <person name="Sun H."/>
            <person name="Tritt A."/>
            <person name="Yoshinaga Y."/>
            <person name="Zwiers L.-H."/>
            <person name="Turgeon B."/>
            <person name="Goodwin S."/>
            <person name="Spatafora J."/>
            <person name="Crous P."/>
            <person name="Grigoriev I."/>
        </authorList>
    </citation>
    <scope>NUCLEOTIDE SEQUENCE</scope>
    <source>
        <strain evidence="7">CBS 122367</strain>
    </source>
</reference>
<proteinExistence type="predicted"/>
<dbReference type="OrthoDB" id="166375at2759"/>
<evidence type="ECO:0000256" key="4">
    <source>
        <dbReference type="ARBA" id="ARBA00023242"/>
    </source>
</evidence>
<feature type="region of interest" description="Disordered" evidence="5">
    <location>
        <begin position="129"/>
        <end position="234"/>
    </location>
</feature>
<dbReference type="AlphaFoldDB" id="A0A6G1JHU2"/>
<dbReference type="SMART" id="SM00719">
    <property type="entry name" value="Plus3"/>
    <property type="match status" value="1"/>
</dbReference>
<sequence>MQTSKKARREYSSFTCAYLIRPRSASASFLRSRPASAPFSPSLAFRATSRNMPLTPPSSSPAASSPNSLGSDAMDESDSDRDDDPAPRDPDVPYPLEGKYIDSRDKARILAMSQLEREEILGQRAEEVSKARFQSELARRTANLQNSATRKRKADSEEPEESQRKSSRQVKPKTTSGLEAYKRDREQRGQQRQNRDDREDDRRNGRRRSSSADRDPRSDVDAEGESDVSWDEERKPVVREELPATLTHFESVRVGRGFFSQVCFYPGFEEAMTGSFGRIGVGQDAQRRTLYKMAQIKGFTSGKPYVFEGKNGKRVATDQYVICQHGTVTKEYQFQFLSNQRFTEYDLDTYKQSMTEAGLKVSSQAFLKKKFEDMKALENRFWTDADINARIAKTAKFAHLLDKPASDNPAPRIPTQSESAAARLAEINRHNRRAEQERIRKQQLEERQQKQLARKRAEQEARRKKQAEEDAKKAQEEAALSKKNNLEVDALFDGDSSRASTPKPQEKKKTERKGLPTFRKPKMDDDIIASMDISVDIEI</sequence>
<feature type="compositionally biased region" description="Basic and acidic residues" evidence="5">
    <location>
        <begin position="431"/>
        <end position="486"/>
    </location>
</feature>
<feature type="compositionally biased region" description="Basic and acidic residues" evidence="5">
    <location>
        <begin position="180"/>
        <end position="203"/>
    </location>
</feature>
<evidence type="ECO:0000256" key="2">
    <source>
        <dbReference type="ARBA" id="ARBA00023015"/>
    </source>
</evidence>
<evidence type="ECO:0000313" key="7">
    <source>
        <dbReference type="EMBL" id="KAF2690112.1"/>
    </source>
</evidence>
<feature type="compositionally biased region" description="Acidic residues" evidence="5">
    <location>
        <begin position="221"/>
        <end position="230"/>
    </location>
</feature>
<dbReference type="InterPro" id="IPR004343">
    <property type="entry name" value="Plus-3_dom"/>
</dbReference>
<gene>
    <name evidence="7" type="ORF">K458DRAFT_98840</name>
</gene>
<evidence type="ECO:0000256" key="1">
    <source>
        <dbReference type="ARBA" id="ARBA00004123"/>
    </source>
</evidence>
<feature type="domain" description="Plus3" evidence="6">
    <location>
        <begin position="243"/>
        <end position="379"/>
    </location>
</feature>
<keyword evidence="3" id="KW-0804">Transcription</keyword>
<dbReference type="Proteomes" id="UP000799291">
    <property type="component" value="Unassembled WGS sequence"/>
</dbReference>
<feature type="compositionally biased region" description="Basic and acidic residues" evidence="5">
    <location>
        <begin position="210"/>
        <end position="220"/>
    </location>
</feature>
<evidence type="ECO:0000313" key="8">
    <source>
        <dbReference type="Proteomes" id="UP000799291"/>
    </source>
</evidence>
<organism evidence="7 8">
    <name type="scientific">Lentithecium fluviatile CBS 122367</name>
    <dbReference type="NCBI Taxonomy" id="1168545"/>
    <lineage>
        <taxon>Eukaryota</taxon>
        <taxon>Fungi</taxon>
        <taxon>Dikarya</taxon>
        <taxon>Ascomycota</taxon>
        <taxon>Pezizomycotina</taxon>
        <taxon>Dothideomycetes</taxon>
        <taxon>Pleosporomycetidae</taxon>
        <taxon>Pleosporales</taxon>
        <taxon>Massarineae</taxon>
        <taxon>Lentitheciaceae</taxon>
        <taxon>Lentithecium</taxon>
    </lineage>
</organism>
<evidence type="ECO:0000256" key="3">
    <source>
        <dbReference type="ARBA" id="ARBA00023163"/>
    </source>
</evidence>
<keyword evidence="2" id="KW-0805">Transcription regulation</keyword>
<evidence type="ECO:0000256" key="5">
    <source>
        <dbReference type="SAM" id="MobiDB-lite"/>
    </source>
</evidence>
<keyword evidence="4" id="KW-0539">Nucleus</keyword>
<dbReference type="EMBL" id="MU005571">
    <property type="protein sequence ID" value="KAF2690112.1"/>
    <property type="molecule type" value="Genomic_DNA"/>
</dbReference>
<feature type="compositionally biased region" description="Basic and acidic residues" evidence="5">
    <location>
        <begin position="504"/>
        <end position="514"/>
    </location>
</feature>
<dbReference type="GO" id="GO:0003677">
    <property type="term" value="F:DNA binding"/>
    <property type="evidence" value="ECO:0007669"/>
    <property type="project" value="InterPro"/>
</dbReference>
<dbReference type="PANTHER" id="PTHR13115:SF8">
    <property type="entry name" value="RNA POLYMERASE-ASSOCIATED PROTEIN RTF1 HOMOLOG"/>
    <property type="match status" value="1"/>
</dbReference>
<dbReference type="Gene3D" id="3.90.70.200">
    <property type="entry name" value="Plus-3 domain"/>
    <property type="match status" value="1"/>
</dbReference>
<comment type="subcellular location">
    <subcellularLocation>
        <location evidence="1">Nucleus</location>
    </subcellularLocation>
</comment>